<evidence type="ECO:0000256" key="7">
    <source>
        <dbReference type="ARBA" id="ARBA00023098"/>
    </source>
</evidence>
<proteinExistence type="inferred from homology"/>
<dbReference type="PANTHER" id="PTHR11157:SF116">
    <property type="entry name" value="ELONGATION OF VERY LONG CHAIN FATTY ACIDS PROTEIN-RELATED"/>
    <property type="match status" value="1"/>
</dbReference>
<dbReference type="GO" id="GO:0042761">
    <property type="term" value="P:very long-chain fatty acid biosynthetic process"/>
    <property type="evidence" value="ECO:0007669"/>
    <property type="project" value="TreeGrafter"/>
</dbReference>
<evidence type="ECO:0000256" key="5">
    <source>
        <dbReference type="ARBA" id="ARBA00022832"/>
    </source>
</evidence>
<evidence type="ECO:0000313" key="12">
    <source>
        <dbReference type="Proteomes" id="UP001154114"/>
    </source>
</evidence>
<evidence type="ECO:0000256" key="10">
    <source>
        <dbReference type="RuleBase" id="RU361115"/>
    </source>
</evidence>
<dbReference type="InterPro" id="IPR002076">
    <property type="entry name" value="ELO_fam"/>
</dbReference>
<keyword evidence="3 10" id="KW-0808">Transferase</keyword>
<name>A0A9P0C2I9_CHRIL</name>
<keyword evidence="7 10" id="KW-0443">Lipid metabolism</keyword>
<keyword evidence="8 10" id="KW-0472">Membrane</keyword>
<dbReference type="Proteomes" id="UP001154114">
    <property type="component" value="Chromosome 8"/>
</dbReference>
<protein>
    <recommendedName>
        <fullName evidence="10">Elongation of very long chain fatty acids protein</fullName>
        <ecNumber evidence="10">2.3.1.199</ecNumber>
    </recommendedName>
    <alternativeName>
        <fullName evidence="10">Very-long-chain 3-oxoacyl-CoA synthase</fullName>
    </alternativeName>
</protein>
<dbReference type="OrthoDB" id="434092at2759"/>
<evidence type="ECO:0000256" key="8">
    <source>
        <dbReference type="ARBA" id="ARBA00023136"/>
    </source>
</evidence>
<evidence type="ECO:0000256" key="4">
    <source>
        <dbReference type="ARBA" id="ARBA00022692"/>
    </source>
</evidence>
<evidence type="ECO:0000256" key="3">
    <source>
        <dbReference type="ARBA" id="ARBA00022679"/>
    </source>
</evidence>
<feature type="transmembrane region" description="Helical" evidence="10">
    <location>
        <begin position="66"/>
        <end position="90"/>
    </location>
</feature>
<accession>A0A9P0C2I9</accession>
<evidence type="ECO:0000256" key="2">
    <source>
        <dbReference type="ARBA" id="ARBA00022516"/>
    </source>
</evidence>
<keyword evidence="5 10" id="KW-0276">Fatty acid metabolism</keyword>
<dbReference type="GO" id="GO:0034626">
    <property type="term" value="P:fatty acid elongation, polyunsaturated fatty acid"/>
    <property type="evidence" value="ECO:0007669"/>
    <property type="project" value="TreeGrafter"/>
</dbReference>
<feature type="transmembrane region" description="Helical" evidence="10">
    <location>
        <begin position="168"/>
        <end position="187"/>
    </location>
</feature>
<feature type="transmembrane region" description="Helical" evidence="10">
    <location>
        <begin position="207"/>
        <end position="225"/>
    </location>
</feature>
<dbReference type="GO" id="GO:0009922">
    <property type="term" value="F:fatty acid elongase activity"/>
    <property type="evidence" value="ECO:0007669"/>
    <property type="project" value="UniProtKB-EC"/>
</dbReference>
<dbReference type="GO" id="GO:0030148">
    <property type="term" value="P:sphingolipid biosynthetic process"/>
    <property type="evidence" value="ECO:0007669"/>
    <property type="project" value="TreeGrafter"/>
</dbReference>
<dbReference type="GO" id="GO:0019367">
    <property type="term" value="P:fatty acid elongation, saturated fatty acid"/>
    <property type="evidence" value="ECO:0007669"/>
    <property type="project" value="TreeGrafter"/>
</dbReference>
<organism evidence="11 12">
    <name type="scientific">Chrysodeixis includens</name>
    <name type="common">Soybean looper</name>
    <name type="synonym">Pseudoplusia includens</name>
    <dbReference type="NCBI Taxonomy" id="689277"/>
    <lineage>
        <taxon>Eukaryota</taxon>
        <taxon>Metazoa</taxon>
        <taxon>Ecdysozoa</taxon>
        <taxon>Arthropoda</taxon>
        <taxon>Hexapoda</taxon>
        <taxon>Insecta</taxon>
        <taxon>Pterygota</taxon>
        <taxon>Neoptera</taxon>
        <taxon>Endopterygota</taxon>
        <taxon>Lepidoptera</taxon>
        <taxon>Glossata</taxon>
        <taxon>Ditrysia</taxon>
        <taxon>Noctuoidea</taxon>
        <taxon>Noctuidae</taxon>
        <taxon>Plusiinae</taxon>
        <taxon>Chrysodeixis</taxon>
    </lineage>
</organism>
<dbReference type="PROSITE" id="PS01188">
    <property type="entry name" value="ELO"/>
    <property type="match status" value="1"/>
</dbReference>
<dbReference type="AlphaFoldDB" id="A0A9P0C2I9"/>
<dbReference type="InterPro" id="IPR030457">
    <property type="entry name" value="ELO_CS"/>
</dbReference>
<dbReference type="Pfam" id="PF01151">
    <property type="entry name" value="ELO"/>
    <property type="match status" value="1"/>
</dbReference>
<comment type="subcellular location">
    <subcellularLocation>
        <location evidence="1">Membrane</location>
        <topology evidence="1">Multi-pass membrane protein</topology>
    </subcellularLocation>
</comment>
<evidence type="ECO:0000313" key="11">
    <source>
        <dbReference type="EMBL" id="CAH0627414.1"/>
    </source>
</evidence>
<keyword evidence="2 10" id="KW-0444">Lipid biosynthesis</keyword>
<feature type="transmembrane region" description="Helical" evidence="10">
    <location>
        <begin position="145"/>
        <end position="162"/>
    </location>
</feature>
<keyword evidence="4 10" id="KW-0812">Transmembrane</keyword>
<dbReference type="GO" id="GO:0005789">
    <property type="term" value="C:endoplasmic reticulum membrane"/>
    <property type="evidence" value="ECO:0007669"/>
    <property type="project" value="TreeGrafter"/>
</dbReference>
<feature type="transmembrane region" description="Helical" evidence="10">
    <location>
        <begin position="110"/>
        <end position="133"/>
    </location>
</feature>
<evidence type="ECO:0000256" key="1">
    <source>
        <dbReference type="ARBA" id="ARBA00004141"/>
    </source>
</evidence>
<gene>
    <name evidence="11" type="ORF">CINC_LOCUS12783</name>
</gene>
<keyword evidence="9 10" id="KW-0275">Fatty acid biosynthesis</keyword>
<feature type="transmembrane region" description="Helical" evidence="10">
    <location>
        <begin position="231"/>
        <end position="253"/>
    </location>
</feature>
<feature type="transmembrane region" description="Helical" evidence="10">
    <location>
        <begin position="27"/>
        <end position="45"/>
    </location>
</feature>
<dbReference type="EMBL" id="LR824011">
    <property type="protein sequence ID" value="CAH0627414.1"/>
    <property type="molecule type" value="Genomic_DNA"/>
</dbReference>
<comment type="catalytic activity">
    <reaction evidence="10">
        <text>a very-long-chain acyl-CoA + malonyl-CoA + H(+) = a very-long-chain 3-oxoacyl-CoA + CO2 + CoA</text>
        <dbReference type="Rhea" id="RHEA:32727"/>
        <dbReference type="ChEBI" id="CHEBI:15378"/>
        <dbReference type="ChEBI" id="CHEBI:16526"/>
        <dbReference type="ChEBI" id="CHEBI:57287"/>
        <dbReference type="ChEBI" id="CHEBI:57384"/>
        <dbReference type="ChEBI" id="CHEBI:90725"/>
        <dbReference type="ChEBI" id="CHEBI:90736"/>
        <dbReference type="EC" id="2.3.1.199"/>
    </reaction>
</comment>
<keyword evidence="12" id="KW-1185">Reference proteome</keyword>
<evidence type="ECO:0000256" key="6">
    <source>
        <dbReference type="ARBA" id="ARBA00022989"/>
    </source>
</evidence>
<sequence>MAALFGKMRDTYNFVFYDLCDERTRDFFPSLPHMLIILPTYLYFVKRLGPRIMQNLQPFELKTPIMVYNIFQIFISLYTFILGLMGGWLGQYNFLCQPVDYTDNIYTRRMLTAFWLYTVVKLIDLMDTIFFVLRKKDRQISFLHVFHHFMMPIASYIGLKYFPNGHSSLLGIINSFVHVIMYTYYLIAGLGPQYQKYIWWKKHVTTLQLVQFVIIFFHNFIPIFMDCSYPRWINVLLSIHALQFVYMFGSFYYESYVKTPQKTNKNSTNGASKKVKAQ</sequence>
<dbReference type="PANTHER" id="PTHR11157">
    <property type="entry name" value="FATTY ACID ACYL TRANSFERASE-RELATED"/>
    <property type="match status" value="1"/>
</dbReference>
<reference evidence="11" key="1">
    <citation type="submission" date="2021-12" db="EMBL/GenBank/DDBJ databases">
        <authorList>
            <person name="King R."/>
        </authorList>
    </citation>
    <scope>NUCLEOTIDE SEQUENCE</scope>
</reference>
<evidence type="ECO:0000256" key="9">
    <source>
        <dbReference type="ARBA" id="ARBA00023160"/>
    </source>
</evidence>
<dbReference type="GO" id="GO:0034625">
    <property type="term" value="P:fatty acid elongation, monounsaturated fatty acid"/>
    <property type="evidence" value="ECO:0007669"/>
    <property type="project" value="TreeGrafter"/>
</dbReference>
<keyword evidence="6 10" id="KW-1133">Transmembrane helix</keyword>
<dbReference type="EC" id="2.3.1.199" evidence="10"/>
<comment type="similarity">
    <text evidence="10">Belongs to the ELO family.</text>
</comment>